<dbReference type="Proteomes" id="UP000028488">
    <property type="component" value="Chromosome"/>
</dbReference>
<dbReference type="FunFam" id="1.25.40.340:FF:000002">
    <property type="entry name" value="Dihydroxyacetone kinase, L subunit"/>
    <property type="match status" value="1"/>
</dbReference>
<sequence length="577" mass="59583">MAHPQFLNSPKSFVVDALRGAVATTDDLEWHPEPGYLTRREPLPAGQVALLSGGGSGHEPLHAGFVGRGMLTGACPGLIFTSPNALQVRAATEAVDAGGGVVHIVKNYTGDVLNFRIAGELAAEDGIAVEHVLVDDDVASEREDGPGRRGTAATIAVEKICGASAERGDDLATVAEFGRRTARNSRSMAVALRACTVPGADSPSFDLPEGQIELGIGIHGERGTERVDAMAAAELVRRLTDPVLASLGVERGDPVIAIVNGLGAAHPLELQLLFGELADHLVERGVVIRRSLVGSFVTALDMDGASITLVRCDDQLLDLWDAPTAAPGWPNAPAGEFRGIADESEVGFRSNVASREDEPEVPGTADALGRVAVGAWIGAFVEKVLAEEPNLTDLDRRSGDGDFGTNMVAALDHVDVPRIRDGYSPATVFESLSDAYLGHAGGTSGALFGVWFRQFYRVAADAPHGLDLKAITAAARAGLDTIQELGGAQPGDKTMIDAIAPAVAALESAASAGKGPADGLADAADAAARGAEATADITARRGRASYIGEAARGVVDPGALVLSWFFAEAAEAARAVG</sequence>
<dbReference type="InterPro" id="IPR036117">
    <property type="entry name" value="DhaL_dom_sf"/>
</dbReference>
<dbReference type="Gene3D" id="1.25.40.340">
    <property type="match status" value="1"/>
</dbReference>
<dbReference type="Pfam" id="PF02733">
    <property type="entry name" value="Dak1"/>
    <property type="match status" value="1"/>
</dbReference>
<evidence type="ECO:0000259" key="6">
    <source>
        <dbReference type="PROSITE" id="PS51481"/>
    </source>
</evidence>
<dbReference type="PANTHER" id="PTHR28629:SF4">
    <property type="entry name" value="TRIOKINASE_FMN CYCLASE"/>
    <property type="match status" value="1"/>
</dbReference>
<dbReference type="NCBIfam" id="NF011049">
    <property type="entry name" value="PRK14479.1"/>
    <property type="match status" value="1"/>
</dbReference>
<dbReference type="PROSITE" id="PS51481">
    <property type="entry name" value="DHAK"/>
    <property type="match status" value="1"/>
</dbReference>
<evidence type="ECO:0000313" key="7">
    <source>
        <dbReference type="EMBL" id="AII09333.1"/>
    </source>
</evidence>
<dbReference type="SMART" id="SM01120">
    <property type="entry name" value="Dak2"/>
    <property type="match status" value="1"/>
</dbReference>
<keyword evidence="1" id="KW-0808">Transferase</keyword>
<dbReference type="PROSITE" id="PS51480">
    <property type="entry name" value="DHAL"/>
    <property type="match status" value="1"/>
</dbReference>
<dbReference type="Pfam" id="PF02734">
    <property type="entry name" value="Dak2"/>
    <property type="match status" value="1"/>
</dbReference>
<name>A0A076EVD7_RHOOP</name>
<dbReference type="InterPro" id="IPR004006">
    <property type="entry name" value="DhaK_dom"/>
</dbReference>
<dbReference type="InterPro" id="IPR050861">
    <property type="entry name" value="Dihydroxyacetone_Kinase"/>
</dbReference>
<dbReference type="FunFam" id="3.40.50.10440:FF:000001">
    <property type="entry name" value="Dihydroxyacetone kinase, DhaK subunit"/>
    <property type="match status" value="1"/>
</dbReference>
<dbReference type="Gene3D" id="3.30.1180.20">
    <property type="entry name" value="Dihydroxyacetone kinase, domain 2"/>
    <property type="match status" value="1"/>
</dbReference>
<dbReference type="RefSeq" id="WP_128641640.1">
    <property type="nucleotide sequence ID" value="NZ_CP008947.1"/>
</dbReference>
<proteinExistence type="predicted"/>
<dbReference type="FunFam" id="3.30.1180.20:FF:000001">
    <property type="entry name" value="Dihydroxyacetone kinase 1"/>
    <property type="match status" value="1"/>
</dbReference>
<dbReference type="SUPFAM" id="SSF101473">
    <property type="entry name" value="DhaL-like"/>
    <property type="match status" value="1"/>
</dbReference>
<gene>
    <name evidence="7" type="ORF">EP51_33705</name>
</gene>
<keyword evidence="3 7" id="KW-0418">Kinase</keyword>
<evidence type="ECO:0000256" key="1">
    <source>
        <dbReference type="ARBA" id="ARBA00022679"/>
    </source>
</evidence>
<reference evidence="7 8" key="1">
    <citation type="submission" date="2014-07" db="EMBL/GenBank/DDBJ databases">
        <title>Genome Sequence of Rhodococcus opacus Strain R7, a Biodegrader of Mono- and Polycyclic Aromatic Hydrocarbons.</title>
        <authorList>
            <person name="Di Gennaro P."/>
            <person name="Zampolli J."/>
            <person name="Presti I."/>
            <person name="Cappelletti M."/>
            <person name="D'Ursi P."/>
            <person name="Orro A."/>
            <person name="Mezzelani A."/>
            <person name="Milanesi L."/>
        </authorList>
    </citation>
    <scope>NUCLEOTIDE SEQUENCE [LARGE SCALE GENOMIC DNA]</scope>
    <source>
        <strain evidence="7 8">R7</strain>
    </source>
</reference>
<organism evidence="7 8">
    <name type="scientific">Rhodococcus opacus</name>
    <name type="common">Nocardia opaca</name>
    <dbReference type="NCBI Taxonomy" id="37919"/>
    <lineage>
        <taxon>Bacteria</taxon>
        <taxon>Bacillati</taxon>
        <taxon>Actinomycetota</taxon>
        <taxon>Actinomycetes</taxon>
        <taxon>Mycobacteriales</taxon>
        <taxon>Nocardiaceae</taxon>
        <taxon>Rhodococcus</taxon>
    </lineage>
</organism>
<dbReference type="PANTHER" id="PTHR28629">
    <property type="entry name" value="TRIOKINASE/FMN CYCLASE"/>
    <property type="match status" value="1"/>
</dbReference>
<evidence type="ECO:0000256" key="2">
    <source>
        <dbReference type="ARBA" id="ARBA00022741"/>
    </source>
</evidence>
<evidence type="ECO:0000256" key="4">
    <source>
        <dbReference type="ARBA" id="ARBA00022840"/>
    </source>
</evidence>
<feature type="domain" description="DhaL" evidence="5">
    <location>
        <begin position="371"/>
        <end position="571"/>
    </location>
</feature>
<dbReference type="SUPFAM" id="SSF82549">
    <property type="entry name" value="DAK1/DegV-like"/>
    <property type="match status" value="1"/>
</dbReference>
<dbReference type="EMBL" id="CP008947">
    <property type="protein sequence ID" value="AII09333.1"/>
    <property type="molecule type" value="Genomic_DNA"/>
</dbReference>
<feature type="domain" description="DhaK" evidence="6">
    <location>
        <begin position="9"/>
        <end position="329"/>
    </location>
</feature>
<dbReference type="GO" id="GO:0005524">
    <property type="term" value="F:ATP binding"/>
    <property type="evidence" value="ECO:0007669"/>
    <property type="project" value="UniProtKB-KW"/>
</dbReference>
<evidence type="ECO:0000256" key="3">
    <source>
        <dbReference type="ARBA" id="ARBA00022777"/>
    </source>
</evidence>
<dbReference type="AlphaFoldDB" id="A0A076EVD7"/>
<dbReference type="GO" id="GO:0005829">
    <property type="term" value="C:cytosol"/>
    <property type="evidence" value="ECO:0007669"/>
    <property type="project" value="TreeGrafter"/>
</dbReference>
<keyword evidence="4" id="KW-0067">ATP-binding</keyword>
<protein>
    <submittedName>
        <fullName evidence="7">Dihydroxyacetone kinase</fullName>
    </submittedName>
</protein>
<dbReference type="InterPro" id="IPR004007">
    <property type="entry name" value="DhaL_dom"/>
</dbReference>
<dbReference type="eggNOG" id="COG2376">
    <property type="taxonomic scope" value="Bacteria"/>
</dbReference>
<evidence type="ECO:0000259" key="5">
    <source>
        <dbReference type="PROSITE" id="PS51480"/>
    </source>
</evidence>
<evidence type="ECO:0000313" key="8">
    <source>
        <dbReference type="Proteomes" id="UP000028488"/>
    </source>
</evidence>
<dbReference type="GO" id="GO:0004371">
    <property type="term" value="F:glycerone kinase activity"/>
    <property type="evidence" value="ECO:0007669"/>
    <property type="project" value="InterPro"/>
</dbReference>
<dbReference type="Gene3D" id="3.40.50.10440">
    <property type="entry name" value="Dihydroxyacetone kinase, domain 1"/>
    <property type="match status" value="1"/>
</dbReference>
<keyword evidence="2" id="KW-0547">Nucleotide-binding</keyword>
<accession>A0A076EVD7</accession>
<dbReference type="GO" id="GO:0019563">
    <property type="term" value="P:glycerol catabolic process"/>
    <property type="evidence" value="ECO:0007669"/>
    <property type="project" value="TreeGrafter"/>
</dbReference>